<feature type="coiled-coil region" evidence="2">
    <location>
        <begin position="28"/>
        <end position="62"/>
    </location>
</feature>
<dbReference type="RefSeq" id="WP_116687890.1">
    <property type="nucleotide sequence ID" value="NZ_CAWNYD010000006.1"/>
</dbReference>
<evidence type="ECO:0000313" key="3">
    <source>
        <dbReference type="EMBL" id="PVZ67694.1"/>
    </source>
</evidence>
<name>A0A2V1GYF0_9GAMM</name>
<comment type="similarity">
    <text evidence="1">Belongs to the PspA/Vipp/IM30 family.</text>
</comment>
<evidence type="ECO:0000256" key="1">
    <source>
        <dbReference type="ARBA" id="ARBA00043985"/>
    </source>
</evidence>
<dbReference type="Pfam" id="PF04012">
    <property type="entry name" value="PspA_IM30"/>
    <property type="match status" value="1"/>
</dbReference>
<proteinExistence type="inferred from homology"/>
<feature type="coiled-coil region" evidence="2">
    <location>
        <begin position="165"/>
        <end position="195"/>
    </location>
</feature>
<evidence type="ECO:0000313" key="4">
    <source>
        <dbReference type="Proteomes" id="UP000244906"/>
    </source>
</evidence>
<organism evidence="3 4">
    <name type="scientific">Pelagibaculum spongiae</name>
    <dbReference type="NCBI Taxonomy" id="2080658"/>
    <lineage>
        <taxon>Bacteria</taxon>
        <taxon>Pseudomonadati</taxon>
        <taxon>Pseudomonadota</taxon>
        <taxon>Gammaproteobacteria</taxon>
        <taxon>Oceanospirillales</taxon>
        <taxon>Pelagibaculum</taxon>
    </lineage>
</organism>
<keyword evidence="2" id="KW-0175">Coiled coil</keyword>
<accession>A0A2V1GYF0</accession>
<gene>
    <name evidence="3" type="ORF">DC094_14765</name>
</gene>
<evidence type="ECO:0000256" key="2">
    <source>
        <dbReference type="SAM" id="Coils"/>
    </source>
</evidence>
<feature type="coiled-coil region" evidence="2">
    <location>
        <begin position="110"/>
        <end position="137"/>
    </location>
</feature>
<dbReference type="PANTHER" id="PTHR31088:SF9">
    <property type="entry name" value="PHAGE SHOCK PROTEIN A"/>
    <property type="match status" value="1"/>
</dbReference>
<dbReference type="PANTHER" id="PTHR31088">
    <property type="entry name" value="MEMBRANE-ASSOCIATED PROTEIN VIPP1, CHLOROPLASTIC"/>
    <property type="match status" value="1"/>
</dbReference>
<comment type="caution">
    <text evidence="3">The sequence shown here is derived from an EMBL/GenBank/DDBJ whole genome shotgun (WGS) entry which is preliminary data.</text>
</comment>
<sequence>MSIFSKIVTAIRGGAREAGEAVVDSQATRIFEQEIKDAEHHLKKAREELTGVMAEQMKLERQKSTLKADINEHEGFVEKALQQGDESLAMEVAEKIAVMENEVSEKDVILENCVAQIARLKKLISQGEKQMAEHRRQLSMVKTTESVQKATSAISDSFINSSSKLNNAKESLDRIKNRQQRYDDKLKAAEELQSEMNGDDLKDRLRKSGITGEAKPNANAVLERLKKKQGQ</sequence>
<protein>
    <submittedName>
        <fullName evidence="3">Phage shock protein A</fullName>
    </submittedName>
</protein>
<keyword evidence="4" id="KW-1185">Reference proteome</keyword>
<dbReference type="AlphaFoldDB" id="A0A2V1GYF0"/>
<dbReference type="Proteomes" id="UP000244906">
    <property type="component" value="Unassembled WGS sequence"/>
</dbReference>
<dbReference type="OrthoDB" id="8844617at2"/>
<reference evidence="3 4" key="1">
    <citation type="submission" date="2018-04" db="EMBL/GenBank/DDBJ databases">
        <title>Thalassorhabdus spongiae gen. nov., sp. nov., isolated from a marine sponge in South-West Iceland.</title>
        <authorList>
            <person name="Knobloch S."/>
            <person name="Daussin A."/>
            <person name="Johannsson R."/>
            <person name="Marteinsson V.T."/>
        </authorList>
    </citation>
    <scope>NUCLEOTIDE SEQUENCE [LARGE SCALE GENOMIC DNA]</scope>
    <source>
        <strain evidence="3 4">Hp12</strain>
    </source>
</reference>
<dbReference type="InterPro" id="IPR007157">
    <property type="entry name" value="PspA_VIPP1"/>
</dbReference>
<dbReference type="EMBL" id="QDDL01000006">
    <property type="protein sequence ID" value="PVZ67694.1"/>
    <property type="molecule type" value="Genomic_DNA"/>
</dbReference>